<name>A0A1M6KZK0_9FIRM</name>
<dbReference type="Proteomes" id="UP000184529">
    <property type="component" value="Unassembled WGS sequence"/>
</dbReference>
<feature type="domain" description="HTH gntR-type" evidence="4">
    <location>
        <begin position="4"/>
        <end position="74"/>
    </location>
</feature>
<evidence type="ECO:0000313" key="5">
    <source>
        <dbReference type="EMBL" id="SHJ64428.1"/>
    </source>
</evidence>
<dbReference type="PANTHER" id="PTHR44846:SF17">
    <property type="entry name" value="GNTR-FAMILY TRANSCRIPTIONAL REGULATOR"/>
    <property type="match status" value="1"/>
</dbReference>
<dbReference type="Pfam" id="PF00392">
    <property type="entry name" value="GntR"/>
    <property type="match status" value="1"/>
</dbReference>
<protein>
    <submittedName>
        <fullName evidence="5">GntR family transcriptional regulator</fullName>
    </submittedName>
</protein>
<dbReference type="SMART" id="SM00866">
    <property type="entry name" value="UTRA"/>
    <property type="match status" value="1"/>
</dbReference>
<accession>A0A1M6KZK0</accession>
<dbReference type="Gene3D" id="3.40.1410.10">
    <property type="entry name" value="Chorismate lyase-like"/>
    <property type="match status" value="1"/>
</dbReference>
<organism evidence="5 6">
    <name type="scientific">Desulfofundulus thermosubterraneus DSM 16057</name>
    <dbReference type="NCBI Taxonomy" id="1121432"/>
    <lineage>
        <taxon>Bacteria</taxon>
        <taxon>Bacillati</taxon>
        <taxon>Bacillota</taxon>
        <taxon>Clostridia</taxon>
        <taxon>Eubacteriales</taxon>
        <taxon>Peptococcaceae</taxon>
        <taxon>Desulfofundulus</taxon>
    </lineage>
</organism>
<dbReference type="InterPro" id="IPR000524">
    <property type="entry name" value="Tscrpt_reg_HTH_GntR"/>
</dbReference>
<keyword evidence="6" id="KW-1185">Reference proteome</keyword>
<dbReference type="InterPro" id="IPR028978">
    <property type="entry name" value="Chorismate_lyase_/UTRA_dom_sf"/>
</dbReference>
<dbReference type="GO" id="GO:0003677">
    <property type="term" value="F:DNA binding"/>
    <property type="evidence" value="ECO:0007669"/>
    <property type="project" value="UniProtKB-KW"/>
</dbReference>
<keyword evidence="3" id="KW-0804">Transcription</keyword>
<gene>
    <name evidence="5" type="ORF">SAMN02745219_03013</name>
</gene>
<keyword evidence="2" id="KW-0238">DNA-binding</keyword>
<sequence>MAEQFSWQEIAAILRERILSGQLKPGQPFPTNKELINEFGVYVSTVQNAVNALIREGLVVTSGPGNKRRIVRPLLERSVRRGGFLTEFGPRARLEILELKIVRSPRKLPAAVLKEMDPPVLRYLTRQWRDEIPVALSDAYIPGVVPLKELKSLISDPGTDLYRAMESLGMKPAICEESLIAGGSTPEEQQILYGVPVVVRITRKVYDKDGRLLELCFLTDRADCYEFLYRFPFEVQDNNDKLT</sequence>
<dbReference type="InterPro" id="IPR011663">
    <property type="entry name" value="UTRA"/>
</dbReference>
<dbReference type="Gene3D" id="1.10.10.10">
    <property type="entry name" value="Winged helix-like DNA-binding domain superfamily/Winged helix DNA-binding domain"/>
    <property type="match status" value="1"/>
</dbReference>
<evidence type="ECO:0000256" key="2">
    <source>
        <dbReference type="ARBA" id="ARBA00023125"/>
    </source>
</evidence>
<dbReference type="SUPFAM" id="SSF46785">
    <property type="entry name" value="Winged helix' DNA-binding domain"/>
    <property type="match status" value="1"/>
</dbReference>
<evidence type="ECO:0000313" key="6">
    <source>
        <dbReference type="Proteomes" id="UP000184529"/>
    </source>
</evidence>
<evidence type="ECO:0000256" key="3">
    <source>
        <dbReference type="ARBA" id="ARBA00023163"/>
    </source>
</evidence>
<dbReference type="Pfam" id="PF07702">
    <property type="entry name" value="UTRA"/>
    <property type="match status" value="1"/>
</dbReference>
<dbReference type="GO" id="GO:0045892">
    <property type="term" value="P:negative regulation of DNA-templated transcription"/>
    <property type="evidence" value="ECO:0007669"/>
    <property type="project" value="TreeGrafter"/>
</dbReference>
<dbReference type="InterPro" id="IPR036388">
    <property type="entry name" value="WH-like_DNA-bd_sf"/>
</dbReference>
<dbReference type="InterPro" id="IPR036390">
    <property type="entry name" value="WH_DNA-bd_sf"/>
</dbReference>
<reference evidence="6" key="1">
    <citation type="submission" date="2016-11" db="EMBL/GenBank/DDBJ databases">
        <authorList>
            <person name="Varghese N."/>
            <person name="Submissions S."/>
        </authorList>
    </citation>
    <scope>NUCLEOTIDE SEQUENCE [LARGE SCALE GENOMIC DNA]</scope>
    <source>
        <strain evidence="6">DSM 16057</strain>
    </source>
</reference>
<evidence type="ECO:0000256" key="1">
    <source>
        <dbReference type="ARBA" id="ARBA00023015"/>
    </source>
</evidence>
<dbReference type="EMBL" id="FQZM01000046">
    <property type="protein sequence ID" value="SHJ64428.1"/>
    <property type="molecule type" value="Genomic_DNA"/>
</dbReference>
<dbReference type="GO" id="GO:0003700">
    <property type="term" value="F:DNA-binding transcription factor activity"/>
    <property type="evidence" value="ECO:0007669"/>
    <property type="project" value="InterPro"/>
</dbReference>
<dbReference type="InterPro" id="IPR050679">
    <property type="entry name" value="Bact_HTH_transcr_reg"/>
</dbReference>
<keyword evidence="1" id="KW-0805">Transcription regulation</keyword>
<dbReference type="RefSeq" id="WP_072870854.1">
    <property type="nucleotide sequence ID" value="NZ_FQZM01000046.1"/>
</dbReference>
<dbReference type="PANTHER" id="PTHR44846">
    <property type="entry name" value="MANNOSYL-D-GLYCERATE TRANSPORT/METABOLISM SYSTEM REPRESSOR MNGR-RELATED"/>
    <property type="match status" value="1"/>
</dbReference>
<dbReference type="SMART" id="SM00345">
    <property type="entry name" value="HTH_GNTR"/>
    <property type="match status" value="1"/>
</dbReference>
<dbReference type="PROSITE" id="PS50949">
    <property type="entry name" value="HTH_GNTR"/>
    <property type="match status" value="1"/>
</dbReference>
<dbReference type="CDD" id="cd07377">
    <property type="entry name" value="WHTH_GntR"/>
    <property type="match status" value="1"/>
</dbReference>
<proteinExistence type="predicted"/>
<dbReference type="SUPFAM" id="SSF64288">
    <property type="entry name" value="Chorismate lyase-like"/>
    <property type="match status" value="1"/>
</dbReference>
<dbReference type="STRING" id="1121432.SAMN02745219_03013"/>
<evidence type="ECO:0000259" key="4">
    <source>
        <dbReference type="PROSITE" id="PS50949"/>
    </source>
</evidence>
<dbReference type="AlphaFoldDB" id="A0A1M6KZK0"/>